<dbReference type="AlphaFoldDB" id="A0A6G1S7W3"/>
<dbReference type="GO" id="GO:0016042">
    <property type="term" value="P:lipid catabolic process"/>
    <property type="evidence" value="ECO:0007669"/>
    <property type="project" value="UniProtKB-KW"/>
</dbReference>
<keyword evidence="7" id="KW-0732">Signal</keyword>
<evidence type="ECO:0000256" key="3">
    <source>
        <dbReference type="ARBA" id="ARBA00023098"/>
    </source>
</evidence>
<dbReference type="InterPro" id="IPR051406">
    <property type="entry name" value="PLD_domain"/>
</dbReference>
<dbReference type="PANTHER" id="PTHR43856:SF1">
    <property type="entry name" value="MITOCHONDRIAL CARDIOLIPIN HYDROLASE"/>
    <property type="match status" value="1"/>
</dbReference>
<keyword evidence="1 9" id="KW-0378">Hydrolase</keyword>
<name>A0A6G1S7W3_9ACAR</name>
<proteinExistence type="inferred from homology"/>
<dbReference type="SUPFAM" id="SSF56024">
    <property type="entry name" value="Phospholipase D/nuclease"/>
    <property type="match status" value="1"/>
</dbReference>
<feature type="signal peptide" evidence="7">
    <location>
        <begin position="1"/>
        <end position="15"/>
    </location>
</feature>
<dbReference type="InterPro" id="IPR025202">
    <property type="entry name" value="PLD-like_dom"/>
</dbReference>
<evidence type="ECO:0000256" key="4">
    <source>
        <dbReference type="ARBA" id="ARBA00038012"/>
    </source>
</evidence>
<keyword evidence="3" id="KW-0443">Lipid metabolism</keyword>
<evidence type="ECO:0000256" key="1">
    <source>
        <dbReference type="ARBA" id="ARBA00022801"/>
    </source>
</evidence>
<dbReference type="GO" id="GO:0005739">
    <property type="term" value="C:mitochondrion"/>
    <property type="evidence" value="ECO:0007669"/>
    <property type="project" value="TreeGrafter"/>
</dbReference>
<organism evidence="9">
    <name type="scientific">Aceria tosichella</name>
    <name type="common">wheat curl mite</name>
    <dbReference type="NCBI Taxonomy" id="561515"/>
    <lineage>
        <taxon>Eukaryota</taxon>
        <taxon>Metazoa</taxon>
        <taxon>Ecdysozoa</taxon>
        <taxon>Arthropoda</taxon>
        <taxon>Chelicerata</taxon>
        <taxon>Arachnida</taxon>
        <taxon>Acari</taxon>
        <taxon>Acariformes</taxon>
        <taxon>Trombidiformes</taxon>
        <taxon>Prostigmata</taxon>
        <taxon>Eupodina</taxon>
        <taxon>Eriophyoidea</taxon>
        <taxon>Eriophyidae</taxon>
        <taxon>Eriophyinae</taxon>
        <taxon>Aceriini</taxon>
        <taxon>Aceria</taxon>
    </lineage>
</organism>
<comment type="similarity">
    <text evidence="4">Belongs to the phospholipase D family. MitoPLD/Zucchini subfamily.</text>
</comment>
<dbReference type="SMART" id="SM00155">
    <property type="entry name" value="PLDc"/>
    <property type="match status" value="1"/>
</dbReference>
<dbReference type="PROSITE" id="PS50035">
    <property type="entry name" value="PLD"/>
    <property type="match status" value="1"/>
</dbReference>
<sequence>MILIGLILLSQPIYGFFQTKKLPCGSIHTSLLMGLDHIGCLNHGCDLYHGKDYAKSSLMKIMVTLYGARKQIDLCMYRFTLSQIAKIFIQSIPRGVKIRIITDKAGPNERIENDQIPRLRHYGIRVREKDNRPGAREDSVRSLMHNKFVIIDEDHCILGSFNWTYAGVMHHDESVISCHEPRVVRKLVSKFNDLWDKLG</sequence>
<dbReference type="GO" id="GO:0016891">
    <property type="term" value="F:RNA endonuclease activity producing 5'-phosphomonoesters, hydrolytic mechanism"/>
    <property type="evidence" value="ECO:0007669"/>
    <property type="project" value="TreeGrafter"/>
</dbReference>
<evidence type="ECO:0000313" key="9">
    <source>
        <dbReference type="EMBL" id="MDE46595.1"/>
    </source>
</evidence>
<evidence type="ECO:0000256" key="5">
    <source>
        <dbReference type="ARBA" id="ARBA00040549"/>
    </source>
</evidence>
<feature type="domain" description="PLD phosphodiesterase" evidence="8">
    <location>
        <begin position="140"/>
        <end position="167"/>
    </location>
</feature>
<feature type="chain" id="PRO_5026163049" description="Mitochondrial cardiolipin hydrolase" evidence="7">
    <location>
        <begin position="16"/>
        <end position="199"/>
    </location>
</feature>
<dbReference type="Gene3D" id="3.30.870.10">
    <property type="entry name" value="Endonuclease Chain A"/>
    <property type="match status" value="1"/>
</dbReference>
<evidence type="ECO:0000256" key="7">
    <source>
        <dbReference type="SAM" id="SignalP"/>
    </source>
</evidence>
<dbReference type="GO" id="GO:0034587">
    <property type="term" value="P:piRNA processing"/>
    <property type="evidence" value="ECO:0007669"/>
    <property type="project" value="TreeGrafter"/>
</dbReference>
<dbReference type="EMBL" id="GGYP01001824">
    <property type="protein sequence ID" value="MDE46595.1"/>
    <property type="molecule type" value="Transcribed_RNA"/>
</dbReference>
<reference evidence="9" key="1">
    <citation type="submission" date="2018-10" db="EMBL/GenBank/DDBJ databases">
        <title>Transcriptome assembly of Aceria tosichella (Wheat curl mite) Type 2.</title>
        <authorList>
            <person name="Scully E.D."/>
            <person name="Geib S.M."/>
            <person name="Palmer N.A."/>
            <person name="Gupta A.K."/>
            <person name="Sarath G."/>
            <person name="Tatineni S."/>
        </authorList>
    </citation>
    <scope>NUCLEOTIDE SEQUENCE</scope>
    <source>
        <strain evidence="9">LincolnNE</strain>
    </source>
</reference>
<dbReference type="InterPro" id="IPR001736">
    <property type="entry name" value="PLipase_D/transphosphatidylase"/>
</dbReference>
<evidence type="ECO:0000259" key="8">
    <source>
        <dbReference type="PROSITE" id="PS50035"/>
    </source>
</evidence>
<dbReference type="Pfam" id="PF13091">
    <property type="entry name" value="PLDc_2"/>
    <property type="match status" value="1"/>
</dbReference>
<accession>A0A6G1S7W3</accession>
<evidence type="ECO:0000256" key="6">
    <source>
        <dbReference type="ARBA" id="ARBA00043167"/>
    </source>
</evidence>
<keyword evidence="2" id="KW-0442">Lipid degradation</keyword>
<evidence type="ECO:0000256" key="2">
    <source>
        <dbReference type="ARBA" id="ARBA00022963"/>
    </source>
</evidence>
<dbReference type="PANTHER" id="PTHR43856">
    <property type="entry name" value="CARDIOLIPIN HYDROLASE"/>
    <property type="match status" value="1"/>
</dbReference>
<protein>
    <recommendedName>
        <fullName evidence="5">Mitochondrial cardiolipin hydrolase</fullName>
    </recommendedName>
    <alternativeName>
        <fullName evidence="6">Mitochondrial phospholipase</fullName>
    </alternativeName>
</protein>
<gene>
    <name evidence="9" type="ORF">g.10062</name>
</gene>